<sequence>MIQADTSTAPSKPRLGKLDVLRGIALVAMATYHTGWDFEFFGYLEPGTTGHGAWKLYARIIASTFLVLVGFSLFLAHGRGIRWRRFGIRLAQIVVAALAITLATMYFTPGSFVFFGILHQIAVASVLGLLFLRLPAFIVAAAAAAVIALPHYFVSPTFDAPIFWPLGLSEIIIKSNDYVPIFPWFGAVLAGVALAKTMQYFGAIELLAGNITPSWLDRGLRFIGRHSLAFYLIHQPVIIACVFLVSQLSPPSVPAPREVFGRACVQSCQNDNDKAFCEKFCDCVIGQTEAQGIFEEMFAGKRDQNDPQMQQIAGVCTQQNLP</sequence>
<dbReference type="OrthoDB" id="9807591at2"/>
<protein>
    <recommendedName>
        <fullName evidence="2">Heparan-alpha-glucosaminide N-acetyltransferase catalytic domain-containing protein</fullName>
    </recommendedName>
</protein>
<keyword evidence="1" id="KW-1133">Transmembrane helix</keyword>
<evidence type="ECO:0000259" key="2">
    <source>
        <dbReference type="Pfam" id="PF07786"/>
    </source>
</evidence>
<evidence type="ECO:0000313" key="4">
    <source>
        <dbReference type="Proteomes" id="UP000241158"/>
    </source>
</evidence>
<dbReference type="Pfam" id="PF07786">
    <property type="entry name" value="HGSNAT_cat"/>
    <property type="match status" value="1"/>
</dbReference>
<accession>A0A2P7AVB3</accession>
<evidence type="ECO:0000256" key="1">
    <source>
        <dbReference type="SAM" id="Phobius"/>
    </source>
</evidence>
<comment type="caution">
    <text evidence="3">The sequence shown here is derived from an EMBL/GenBank/DDBJ whole genome shotgun (WGS) entry which is preliminary data.</text>
</comment>
<feature type="transmembrane region" description="Helical" evidence="1">
    <location>
        <begin position="88"/>
        <end position="107"/>
    </location>
</feature>
<dbReference type="AlphaFoldDB" id="A0A2P7AVB3"/>
<name>A0A2P7AVB3_9HYPH</name>
<gene>
    <name evidence="3" type="ORF">CU100_10805</name>
</gene>
<proteinExistence type="predicted"/>
<organism evidence="3 4">
    <name type="scientific">Phyllobacterium endophyticum</name>
    <dbReference type="NCBI Taxonomy" id="1149773"/>
    <lineage>
        <taxon>Bacteria</taxon>
        <taxon>Pseudomonadati</taxon>
        <taxon>Pseudomonadota</taxon>
        <taxon>Alphaproteobacteria</taxon>
        <taxon>Hyphomicrobiales</taxon>
        <taxon>Phyllobacteriaceae</taxon>
        <taxon>Phyllobacterium</taxon>
    </lineage>
</organism>
<keyword evidence="1" id="KW-0812">Transmembrane</keyword>
<keyword evidence="1" id="KW-0472">Membrane</keyword>
<feature type="transmembrane region" description="Helical" evidence="1">
    <location>
        <begin position="178"/>
        <end position="195"/>
    </location>
</feature>
<dbReference type="EMBL" id="PGGN01000002">
    <property type="protein sequence ID" value="PSH58127.1"/>
    <property type="molecule type" value="Genomic_DNA"/>
</dbReference>
<dbReference type="InterPro" id="IPR012429">
    <property type="entry name" value="HGSNAT_cat"/>
</dbReference>
<feature type="transmembrane region" description="Helical" evidence="1">
    <location>
        <begin position="56"/>
        <end position="76"/>
    </location>
</feature>
<keyword evidence="4" id="KW-1185">Reference proteome</keyword>
<dbReference type="RefSeq" id="WP_106716577.1">
    <property type="nucleotide sequence ID" value="NZ_JACHXT010000001.1"/>
</dbReference>
<reference evidence="4" key="1">
    <citation type="submission" date="2017-11" db="EMBL/GenBank/DDBJ databases">
        <authorList>
            <person name="Kuznetsova I."/>
            <person name="Sazanova A."/>
            <person name="Chirak E."/>
            <person name="Safronova V."/>
            <person name="Willems A."/>
        </authorList>
    </citation>
    <scope>NUCLEOTIDE SEQUENCE [LARGE SCALE GENOMIC DNA]</scope>
    <source>
        <strain evidence="4">PEPV15</strain>
    </source>
</reference>
<feature type="domain" description="Heparan-alpha-glucosaminide N-acetyltransferase catalytic" evidence="2">
    <location>
        <begin position="14"/>
        <end position="236"/>
    </location>
</feature>
<dbReference type="Proteomes" id="UP000241158">
    <property type="component" value="Unassembled WGS sequence"/>
</dbReference>
<feature type="transmembrane region" description="Helical" evidence="1">
    <location>
        <begin position="20"/>
        <end position="36"/>
    </location>
</feature>
<feature type="transmembrane region" description="Helical" evidence="1">
    <location>
        <begin position="137"/>
        <end position="158"/>
    </location>
</feature>
<evidence type="ECO:0000313" key="3">
    <source>
        <dbReference type="EMBL" id="PSH58127.1"/>
    </source>
</evidence>
<feature type="transmembrane region" description="Helical" evidence="1">
    <location>
        <begin position="113"/>
        <end position="132"/>
    </location>
</feature>
<feature type="transmembrane region" description="Helical" evidence="1">
    <location>
        <begin position="228"/>
        <end position="248"/>
    </location>
</feature>